<evidence type="ECO:0000313" key="2">
    <source>
        <dbReference type="EMBL" id="ACM90957.1"/>
    </source>
</evidence>
<protein>
    <submittedName>
        <fullName evidence="2">Uncharacterized protein</fullName>
    </submittedName>
</protein>
<name>C0JZS7_9BACT</name>
<feature type="region of interest" description="Disordered" evidence="1">
    <location>
        <begin position="1"/>
        <end position="21"/>
    </location>
</feature>
<dbReference type="EMBL" id="FJ529690">
    <property type="protein sequence ID" value="ACM90957.1"/>
    <property type="molecule type" value="Genomic_DNA"/>
</dbReference>
<dbReference type="AlphaFoldDB" id="C0JZS7"/>
<organism evidence="2">
    <name type="scientific">uncultured bacterium URE12</name>
    <dbReference type="NCBI Taxonomy" id="581111"/>
    <lineage>
        <taxon>Bacteria</taxon>
        <taxon>environmental samples</taxon>
    </lineage>
</organism>
<reference evidence="2" key="1">
    <citation type="submission" date="2008-11" db="EMBL/GenBank/DDBJ databases">
        <title>Isolation and characterization of a fructose-1,6-bisphosphatase in Bacteroides sp. from a rumen metagenomic library.</title>
        <authorList>
            <person name="Wang J."/>
            <person name="Liu K."/>
            <person name="Zhao S."/>
            <person name="Bu D."/>
            <person name="Li D."/>
            <person name="Yu P."/>
            <person name="Wei H."/>
            <person name="Zhou L."/>
        </authorList>
    </citation>
    <scope>NUCLEOTIDE SEQUENCE</scope>
</reference>
<evidence type="ECO:0000256" key="1">
    <source>
        <dbReference type="SAM" id="MobiDB-lite"/>
    </source>
</evidence>
<proteinExistence type="predicted"/>
<sequence length="114" mass="13020">MSHEKADSGKVNPEYNPEDENDEYHQNCQVCVVVYEMRLRGYKIKAGLKVEELSANSAISWLDPETGLPPEIHNAGLKSRDDKDDPIKPFADKLKEGERYHSGVWDIITQKQCM</sequence>
<accession>C0JZS7</accession>